<evidence type="ECO:0000259" key="7">
    <source>
        <dbReference type="Pfam" id="PF00892"/>
    </source>
</evidence>
<reference evidence="8 9" key="1">
    <citation type="journal article" date="2015" name="Genome Announc.">
        <title>Expanding the biotechnology potential of lactobacilli through comparative genomics of 213 strains and associated genera.</title>
        <authorList>
            <person name="Sun Z."/>
            <person name="Harris H.M."/>
            <person name="McCann A."/>
            <person name="Guo C."/>
            <person name="Argimon S."/>
            <person name="Zhang W."/>
            <person name="Yang X."/>
            <person name="Jeffery I.B."/>
            <person name="Cooney J.C."/>
            <person name="Kagawa T.F."/>
            <person name="Liu W."/>
            <person name="Song Y."/>
            <person name="Salvetti E."/>
            <person name="Wrobel A."/>
            <person name="Rasinkangas P."/>
            <person name="Parkhill J."/>
            <person name="Rea M.C."/>
            <person name="O'Sullivan O."/>
            <person name="Ritari J."/>
            <person name="Douillard F.P."/>
            <person name="Paul Ross R."/>
            <person name="Yang R."/>
            <person name="Briner A.E."/>
            <person name="Felis G.E."/>
            <person name="de Vos W.M."/>
            <person name="Barrangou R."/>
            <person name="Klaenhammer T.R."/>
            <person name="Caufield P.W."/>
            <person name="Cui Y."/>
            <person name="Zhang H."/>
            <person name="O'Toole P.W."/>
        </authorList>
    </citation>
    <scope>NUCLEOTIDE SEQUENCE [LARGE SCALE GENOMIC DNA]</scope>
    <source>
        <strain evidence="8 9">DSM 19519</strain>
    </source>
</reference>
<evidence type="ECO:0000256" key="6">
    <source>
        <dbReference type="SAM" id="Phobius"/>
    </source>
</evidence>
<dbReference type="PANTHER" id="PTHR32322:SF2">
    <property type="entry name" value="EAMA DOMAIN-CONTAINING PROTEIN"/>
    <property type="match status" value="1"/>
</dbReference>
<evidence type="ECO:0000256" key="3">
    <source>
        <dbReference type="ARBA" id="ARBA00022692"/>
    </source>
</evidence>
<feature type="transmembrane region" description="Helical" evidence="6">
    <location>
        <begin position="75"/>
        <end position="93"/>
    </location>
</feature>
<feature type="transmembrane region" description="Helical" evidence="6">
    <location>
        <begin position="99"/>
        <end position="119"/>
    </location>
</feature>
<feature type="transmembrane region" description="Helical" evidence="6">
    <location>
        <begin position="7"/>
        <end position="28"/>
    </location>
</feature>
<name>A0A0R1MJI5_9LACO</name>
<comment type="caution">
    <text evidence="8">The sequence shown here is derived from an EMBL/GenBank/DDBJ whole genome shotgun (WGS) entry which is preliminary data.</text>
</comment>
<dbReference type="GeneID" id="98310337"/>
<dbReference type="EMBL" id="AZDX01000002">
    <property type="protein sequence ID" value="KRL08151.1"/>
    <property type="molecule type" value="Genomic_DNA"/>
</dbReference>
<dbReference type="PANTHER" id="PTHR32322">
    <property type="entry name" value="INNER MEMBRANE TRANSPORTER"/>
    <property type="match status" value="1"/>
</dbReference>
<dbReference type="AlphaFoldDB" id="A0A0R1MJI5"/>
<evidence type="ECO:0000313" key="8">
    <source>
        <dbReference type="EMBL" id="KRL08151.1"/>
    </source>
</evidence>
<gene>
    <name evidence="8" type="ORF">FC92_GL000666</name>
</gene>
<dbReference type="PATRIC" id="fig|1423759.3.peg.706"/>
<comment type="subcellular location">
    <subcellularLocation>
        <location evidence="1">Endomembrane system</location>
        <topology evidence="1">Multi-pass membrane protein</topology>
    </subcellularLocation>
</comment>
<dbReference type="RefSeq" id="WP_057868653.1">
    <property type="nucleotide sequence ID" value="NZ_AZDX01000002.1"/>
</dbReference>
<dbReference type="OrthoDB" id="9810818at2"/>
<feature type="domain" description="EamA" evidence="7">
    <location>
        <begin position="158"/>
        <end position="287"/>
    </location>
</feature>
<comment type="similarity">
    <text evidence="2">Belongs to the EamA transporter family.</text>
</comment>
<accession>A0A0R1MJI5</accession>
<dbReference type="Proteomes" id="UP000051448">
    <property type="component" value="Unassembled WGS sequence"/>
</dbReference>
<evidence type="ECO:0000256" key="4">
    <source>
        <dbReference type="ARBA" id="ARBA00022989"/>
    </source>
</evidence>
<dbReference type="InterPro" id="IPR037185">
    <property type="entry name" value="EmrE-like"/>
</dbReference>
<feature type="transmembrane region" description="Helical" evidence="6">
    <location>
        <begin position="157"/>
        <end position="175"/>
    </location>
</feature>
<evidence type="ECO:0000256" key="2">
    <source>
        <dbReference type="ARBA" id="ARBA00007362"/>
    </source>
</evidence>
<dbReference type="InterPro" id="IPR050638">
    <property type="entry name" value="AA-Vitamin_Transporters"/>
</dbReference>
<dbReference type="SUPFAM" id="SSF103481">
    <property type="entry name" value="Multidrug resistance efflux transporter EmrE"/>
    <property type="match status" value="2"/>
</dbReference>
<dbReference type="Pfam" id="PF00892">
    <property type="entry name" value="EamA"/>
    <property type="match status" value="2"/>
</dbReference>
<organism evidence="8 9">
    <name type="scientific">Liquorilactobacillus hordei DSM 19519</name>
    <dbReference type="NCBI Taxonomy" id="1423759"/>
    <lineage>
        <taxon>Bacteria</taxon>
        <taxon>Bacillati</taxon>
        <taxon>Bacillota</taxon>
        <taxon>Bacilli</taxon>
        <taxon>Lactobacillales</taxon>
        <taxon>Lactobacillaceae</taxon>
        <taxon>Liquorilactobacillus</taxon>
    </lineage>
</organism>
<keyword evidence="4 6" id="KW-1133">Transmembrane helix</keyword>
<feature type="transmembrane region" description="Helical" evidence="6">
    <location>
        <begin position="187"/>
        <end position="206"/>
    </location>
</feature>
<evidence type="ECO:0000256" key="5">
    <source>
        <dbReference type="ARBA" id="ARBA00023136"/>
    </source>
</evidence>
<sequence length="306" mass="33566">MNKRRGIILAISGASFWGTSGVAVQYLYQHTSITSAWLVAMRLIGAGLLLVAWAHNKYHGEITTLLHDKRSWPELLPFSIIGVGGSQFTYFTAVQYSNASTATVIQFLSPLFIIAYMLLIKRIFPKRIELISVFVAIIGTVILVTDGHLDHLSLSPQALIWGLLAAFCTAMEVVIPSKLMKHYQTIPLTGVSMLFCGICLSPVFMLTSWPTLAFFEWCLIGYIIIGGTLCAYLLFLASIRYIPVSTTGMLGAFEPLVATILTVVLLGTPMSIFSLIGGSLIIIATIIQSLPIEKIIKAHKKTSWPK</sequence>
<keyword evidence="5 6" id="KW-0472">Membrane</keyword>
<feature type="transmembrane region" description="Helical" evidence="6">
    <location>
        <begin position="272"/>
        <end position="292"/>
    </location>
</feature>
<feature type="domain" description="EamA" evidence="7">
    <location>
        <begin position="5"/>
        <end position="144"/>
    </location>
</feature>
<dbReference type="STRING" id="1423759.FC92_GL000666"/>
<evidence type="ECO:0000256" key="1">
    <source>
        <dbReference type="ARBA" id="ARBA00004127"/>
    </source>
</evidence>
<dbReference type="GO" id="GO:0016020">
    <property type="term" value="C:membrane"/>
    <property type="evidence" value="ECO:0007669"/>
    <property type="project" value="UniProtKB-SubCell"/>
</dbReference>
<proteinExistence type="inferred from homology"/>
<feature type="transmembrane region" description="Helical" evidence="6">
    <location>
        <begin position="34"/>
        <end position="54"/>
    </location>
</feature>
<keyword evidence="3 6" id="KW-0812">Transmembrane</keyword>
<feature type="transmembrane region" description="Helical" evidence="6">
    <location>
        <begin position="212"/>
        <end position="235"/>
    </location>
</feature>
<feature type="transmembrane region" description="Helical" evidence="6">
    <location>
        <begin position="128"/>
        <end position="145"/>
    </location>
</feature>
<keyword evidence="9" id="KW-1185">Reference proteome</keyword>
<protein>
    <submittedName>
        <fullName evidence="8">Permease</fullName>
    </submittedName>
</protein>
<feature type="transmembrane region" description="Helical" evidence="6">
    <location>
        <begin position="247"/>
        <end position="266"/>
    </location>
</feature>
<evidence type="ECO:0000313" key="9">
    <source>
        <dbReference type="Proteomes" id="UP000051448"/>
    </source>
</evidence>
<dbReference type="InterPro" id="IPR000620">
    <property type="entry name" value="EamA_dom"/>
</dbReference>